<comment type="caution">
    <text evidence="1">The sequence shown here is derived from an EMBL/GenBank/DDBJ whole genome shotgun (WGS) entry which is preliminary data.</text>
</comment>
<protein>
    <submittedName>
        <fullName evidence="1">Uncharacterized protein</fullName>
    </submittedName>
</protein>
<keyword evidence="2" id="KW-1185">Reference proteome</keyword>
<sequence>MAVSGGLELCRFAQQPNWLREIQKNDHAAIRSIHFSQVVPPIWARPSRSAILIKMSPTPQTHMRIVAAAKQLFFALGQRRLDLLTMAMASTSLGVVAGSSMTRRRVMSWLAHDDTTHGG</sequence>
<accession>A0A0B4HYI6</accession>
<organism evidence="1 2">
    <name type="scientific">Metarhizium guizhouense (strain ARSEF 977)</name>
    <dbReference type="NCBI Taxonomy" id="1276136"/>
    <lineage>
        <taxon>Eukaryota</taxon>
        <taxon>Fungi</taxon>
        <taxon>Dikarya</taxon>
        <taxon>Ascomycota</taxon>
        <taxon>Pezizomycotina</taxon>
        <taxon>Sordariomycetes</taxon>
        <taxon>Hypocreomycetidae</taxon>
        <taxon>Hypocreales</taxon>
        <taxon>Clavicipitaceae</taxon>
        <taxon>Metarhizium</taxon>
    </lineage>
</organism>
<dbReference type="Proteomes" id="UP000031192">
    <property type="component" value="Unassembled WGS sequence"/>
</dbReference>
<gene>
    <name evidence="1" type="ORF">MGU_07944</name>
</gene>
<dbReference type="AlphaFoldDB" id="A0A0B4HYI6"/>
<evidence type="ECO:0000313" key="1">
    <source>
        <dbReference type="EMBL" id="KID84794.1"/>
    </source>
</evidence>
<proteinExistence type="predicted"/>
<name>A0A0B4HYI6_METGA</name>
<reference evidence="1 2" key="1">
    <citation type="journal article" date="2014" name="Proc. Natl. Acad. Sci. U.S.A.">
        <title>Trajectory and genomic determinants of fungal-pathogen speciation and host adaptation.</title>
        <authorList>
            <person name="Hu X."/>
            <person name="Xiao G."/>
            <person name="Zheng P."/>
            <person name="Shang Y."/>
            <person name="Su Y."/>
            <person name="Zhang X."/>
            <person name="Liu X."/>
            <person name="Zhan S."/>
            <person name="St Leger R.J."/>
            <person name="Wang C."/>
        </authorList>
    </citation>
    <scope>NUCLEOTIDE SEQUENCE [LARGE SCALE GENOMIC DNA]</scope>
    <source>
        <strain evidence="1 2">ARSEF 977</strain>
    </source>
</reference>
<dbReference type="EMBL" id="AZNH01000037">
    <property type="protein sequence ID" value="KID84794.1"/>
    <property type="molecule type" value="Genomic_DNA"/>
</dbReference>
<evidence type="ECO:0000313" key="2">
    <source>
        <dbReference type="Proteomes" id="UP000031192"/>
    </source>
</evidence>
<dbReference type="HOGENOM" id="CLU_2146447_0_0_1"/>